<dbReference type="Pfam" id="PF03169">
    <property type="entry name" value="OPT"/>
    <property type="match status" value="1"/>
</dbReference>
<feature type="transmembrane region" description="Helical" evidence="10">
    <location>
        <begin position="522"/>
        <end position="545"/>
    </location>
</feature>
<sequence length="796" mass="88139">MSYSPIAAQRSSLDDAIPLRALAGPSHLDPTSSLRPDPPSPEQLRRSPSPRHVRPPGYSEGESDDDDEIQQLMDDLDTSADDETASGREKRRREGEDDDEEAGLFREDEVDSAVAIVRKVVPESDDPTLPSLTPRVFILGTILCVFGASVSQIFFFKSNAPSFSSFFIILLSFPLGRLSDRFFPESLVPGPFGKKEHLLISILAGSGANAAYAGEIIAVQSLYYKTDLGMFGGLLLLLSTQLIGFGLSGLTYKLLVRPTVMVWPSQLVTVALYETLHGGAKELQRQTRDRMRFFLVAFVAIFVWQFLPAVAFPTLTSIATLCIIDNRSWILRTLGSGYDGFGMLNFSLDWSVIGGTGALYTPFFAQCSYFAGLALNLWVIFPVLYFGWNIWDAQSFDSPLAAHLYNSTFGRLDVLEILKPDLSLDEERYGEVGPLRLTPYFALTYGVSFAVLTSAMTTVALWHSKDIKAALWARKDAQADIHVEMLERSYEPVPRSYYAGIFVVNLVGAMVLLAFYPLQLPVWGLFLAIAIAVVFLVPVGIIAAITNTVLGLNVITEFVAGWIWPSKPLANVAFKVFGYMSLLQSLDLSADQKLGLYMKIPPKDLFICQSFGTALGAVVNFLLIQGVIVAKRPYLDGTLNDPTQQWSGRKPEIFFSASIIFGAISPSKFFSGQYHVLYWGFFVGAILPLIPWLIYNRTGNKFWKQISVPLVLHGAIGPPQTPMNVLIPGFIVSWLSQYWALRYRPRWFEKYCYVLSSALDAGTSVNALTVYILGLGTFWTWWGNSAVDAEHCVPGS</sequence>
<evidence type="ECO:0000256" key="9">
    <source>
        <dbReference type="SAM" id="MobiDB-lite"/>
    </source>
</evidence>
<evidence type="ECO:0000256" key="2">
    <source>
        <dbReference type="ARBA" id="ARBA00008807"/>
    </source>
</evidence>
<dbReference type="PANTHER" id="PTHR22601">
    <property type="entry name" value="ISP4 LIKE PROTEIN"/>
    <property type="match status" value="1"/>
</dbReference>
<feature type="transmembrane region" description="Helical" evidence="10">
    <location>
        <begin position="230"/>
        <end position="252"/>
    </location>
</feature>
<gene>
    <name evidence="11" type="ORF">DMC30DRAFT_411534</name>
</gene>
<evidence type="ECO:0000256" key="3">
    <source>
        <dbReference type="ARBA" id="ARBA00022448"/>
    </source>
</evidence>
<name>A0A5C5FXB1_9BASI</name>
<keyword evidence="8 10" id="KW-0472">Membrane</keyword>
<evidence type="ECO:0000313" key="12">
    <source>
        <dbReference type="Proteomes" id="UP000311382"/>
    </source>
</evidence>
<evidence type="ECO:0000256" key="7">
    <source>
        <dbReference type="ARBA" id="ARBA00022989"/>
    </source>
</evidence>
<feature type="transmembrane region" description="Helical" evidence="10">
    <location>
        <begin position="162"/>
        <end position="178"/>
    </location>
</feature>
<evidence type="ECO:0000313" key="11">
    <source>
        <dbReference type="EMBL" id="TNY20936.1"/>
    </source>
</evidence>
<feature type="transmembrane region" description="Helical" evidence="10">
    <location>
        <begin position="367"/>
        <end position="388"/>
    </location>
</feature>
<dbReference type="GO" id="GO:0015031">
    <property type="term" value="P:protein transport"/>
    <property type="evidence" value="ECO:0007669"/>
    <property type="project" value="UniProtKB-KW"/>
</dbReference>
<proteinExistence type="inferred from homology"/>
<comment type="similarity">
    <text evidence="2">Belongs to the oligopeptide OPT transporter family.</text>
</comment>
<reference evidence="11 12" key="1">
    <citation type="submission" date="2019-03" db="EMBL/GenBank/DDBJ databases">
        <title>Rhodosporidium diobovatum UCD-FST 08-225 genome sequencing, assembly, and annotation.</title>
        <authorList>
            <person name="Fakankun I.U."/>
            <person name="Fristensky B."/>
            <person name="Levin D.B."/>
        </authorList>
    </citation>
    <scope>NUCLEOTIDE SEQUENCE [LARGE SCALE GENOMIC DNA]</scope>
    <source>
        <strain evidence="11 12">UCD-FST 08-225</strain>
    </source>
</reference>
<evidence type="ECO:0000256" key="8">
    <source>
        <dbReference type="ARBA" id="ARBA00023136"/>
    </source>
</evidence>
<dbReference type="GO" id="GO:0035673">
    <property type="term" value="F:oligopeptide transmembrane transporter activity"/>
    <property type="evidence" value="ECO:0007669"/>
    <property type="project" value="InterPro"/>
</dbReference>
<feature type="compositionally biased region" description="Acidic residues" evidence="9">
    <location>
        <begin position="61"/>
        <end position="84"/>
    </location>
</feature>
<keyword evidence="6" id="KW-0653">Protein transport</keyword>
<protein>
    <submittedName>
        <fullName evidence="11">OPT family small oligopeptide transporter</fullName>
    </submittedName>
</protein>
<dbReference type="EMBL" id="SOZI01000054">
    <property type="protein sequence ID" value="TNY20936.1"/>
    <property type="molecule type" value="Genomic_DNA"/>
</dbReference>
<dbReference type="OrthoDB" id="9986677at2759"/>
<dbReference type="Proteomes" id="UP000311382">
    <property type="component" value="Unassembled WGS sequence"/>
</dbReference>
<keyword evidence="12" id="KW-1185">Reference proteome</keyword>
<keyword evidence="3" id="KW-0813">Transport</keyword>
<accession>A0A5C5FXB1</accession>
<dbReference type="InterPro" id="IPR004648">
    <property type="entry name" value="Oligpept_transpt"/>
</dbReference>
<evidence type="ECO:0000256" key="4">
    <source>
        <dbReference type="ARBA" id="ARBA00022692"/>
    </source>
</evidence>
<feature type="transmembrane region" description="Helical" evidence="10">
    <location>
        <begin position="497"/>
        <end position="516"/>
    </location>
</feature>
<evidence type="ECO:0000256" key="6">
    <source>
        <dbReference type="ARBA" id="ARBA00022927"/>
    </source>
</evidence>
<keyword evidence="4 10" id="KW-0812">Transmembrane</keyword>
<dbReference type="NCBIfam" id="TIGR00727">
    <property type="entry name" value="ISP4_OPT"/>
    <property type="match status" value="1"/>
</dbReference>
<keyword evidence="5" id="KW-0571">Peptide transport</keyword>
<comment type="caution">
    <text evidence="11">The sequence shown here is derived from an EMBL/GenBank/DDBJ whole genome shotgun (WGS) entry which is preliminary data.</text>
</comment>
<evidence type="ECO:0000256" key="10">
    <source>
        <dbReference type="SAM" id="Phobius"/>
    </source>
</evidence>
<feature type="transmembrane region" description="Helical" evidence="10">
    <location>
        <begin position="751"/>
        <end position="773"/>
    </location>
</feature>
<feature type="compositionally biased region" description="Basic and acidic residues" evidence="9">
    <location>
        <begin position="85"/>
        <end position="95"/>
    </location>
</feature>
<evidence type="ECO:0000256" key="5">
    <source>
        <dbReference type="ARBA" id="ARBA00022856"/>
    </source>
</evidence>
<feature type="transmembrane region" description="Helical" evidence="10">
    <location>
        <begin position="440"/>
        <end position="462"/>
    </location>
</feature>
<keyword evidence="7 10" id="KW-1133">Transmembrane helix</keyword>
<organism evidence="11 12">
    <name type="scientific">Rhodotorula diobovata</name>
    <dbReference type="NCBI Taxonomy" id="5288"/>
    <lineage>
        <taxon>Eukaryota</taxon>
        <taxon>Fungi</taxon>
        <taxon>Dikarya</taxon>
        <taxon>Basidiomycota</taxon>
        <taxon>Pucciniomycotina</taxon>
        <taxon>Microbotryomycetes</taxon>
        <taxon>Sporidiobolales</taxon>
        <taxon>Sporidiobolaceae</taxon>
        <taxon>Rhodotorula</taxon>
    </lineage>
</organism>
<comment type="subcellular location">
    <subcellularLocation>
        <location evidence="1">Membrane</location>
        <topology evidence="1">Multi-pass membrane protein</topology>
    </subcellularLocation>
</comment>
<feature type="transmembrane region" description="Helical" evidence="10">
    <location>
        <begin position="198"/>
        <end position="224"/>
    </location>
</feature>
<dbReference type="InterPro" id="IPR004813">
    <property type="entry name" value="OPT"/>
</dbReference>
<dbReference type="AlphaFoldDB" id="A0A5C5FXB1"/>
<feature type="transmembrane region" description="Helical" evidence="10">
    <location>
        <begin position="293"/>
        <end position="321"/>
    </location>
</feature>
<feature type="transmembrane region" description="Helical" evidence="10">
    <location>
        <begin position="676"/>
        <end position="695"/>
    </location>
</feature>
<dbReference type="GO" id="GO:0016020">
    <property type="term" value="C:membrane"/>
    <property type="evidence" value="ECO:0007669"/>
    <property type="project" value="UniProtKB-SubCell"/>
</dbReference>
<dbReference type="NCBIfam" id="TIGR00728">
    <property type="entry name" value="OPT_sfam"/>
    <property type="match status" value="1"/>
</dbReference>
<feature type="transmembrane region" description="Helical" evidence="10">
    <location>
        <begin position="341"/>
        <end position="360"/>
    </location>
</feature>
<evidence type="ECO:0000256" key="1">
    <source>
        <dbReference type="ARBA" id="ARBA00004141"/>
    </source>
</evidence>
<feature type="region of interest" description="Disordered" evidence="9">
    <location>
        <begin position="17"/>
        <end position="105"/>
    </location>
</feature>
<feature type="transmembrane region" description="Helical" evidence="10">
    <location>
        <begin position="136"/>
        <end position="156"/>
    </location>
</feature>